<dbReference type="EC" id="2.1.1.-" evidence="4"/>
<evidence type="ECO:0000313" key="5">
    <source>
        <dbReference type="Proteomes" id="UP000520814"/>
    </source>
</evidence>
<evidence type="ECO:0000256" key="1">
    <source>
        <dbReference type="ARBA" id="ARBA00022603"/>
    </source>
</evidence>
<comment type="caution">
    <text evidence="4">The sequence shown here is derived from an EMBL/GenBank/DDBJ whole genome shotgun (WGS) entry which is preliminary data.</text>
</comment>
<dbReference type="RefSeq" id="WP_184192408.1">
    <property type="nucleotide sequence ID" value="NZ_JACHGW010000001.1"/>
</dbReference>
<name>A0A7W9SLC9_ARMRO</name>
<feature type="domain" description="Methyltransferase" evidence="3">
    <location>
        <begin position="55"/>
        <end position="153"/>
    </location>
</feature>
<dbReference type="AlphaFoldDB" id="A0A7W9SLC9"/>
<dbReference type="InterPro" id="IPR041698">
    <property type="entry name" value="Methyltransf_25"/>
</dbReference>
<protein>
    <submittedName>
        <fullName evidence="4">tRNA (Cmo5U34)-methyltransferase</fullName>
        <ecNumber evidence="4">2.1.1.-</ecNumber>
    </submittedName>
</protein>
<evidence type="ECO:0000313" key="4">
    <source>
        <dbReference type="EMBL" id="MBB6048776.1"/>
    </source>
</evidence>
<organism evidence="4 5">
    <name type="scientific">Armatimonas rosea</name>
    <dbReference type="NCBI Taxonomy" id="685828"/>
    <lineage>
        <taxon>Bacteria</taxon>
        <taxon>Bacillati</taxon>
        <taxon>Armatimonadota</taxon>
        <taxon>Armatimonadia</taxon>
        <taxon>Armatimonadales</taxon>
        <taxon>Armatimonadaceae</taxon>
        <taxon>Armatimonas</taxon>
    </lineage>
</organism>
<accession>A0A7W9SLC9</accession>
<dbReference type="GO" id="GO:0008168">
    <property type="term" value="F:methyltransferase activity"/>
    <property type="evidence" value="ECO:0007669"/>
    <property type="project" value="UniProtKB-KW"/>
</dbReference>
<sequence>MQPKSTVEEIRARFDADVERFSNLETGQTATMDAALALELVAQTAAAVTPGARHVLDLGCGAGNYTLKQLQFLPNLDCTLVDLSQPMLTRAQERVSVATNGAVTTLQSDLRELRLAPESVDIILAAAVLHHLRDESEWEAVFAALFAALCPGGALWIFDLVEHSDATVQALQWQRYGDYLTSFKNEAYREQVFAYIAKEDTPRPLLWQCDLLARVGFSRVDILHKNGPFAAFGAIK</sequence>
<dbReference type="PANTHER" id="PTHR43861:SF1">
    <property type="entry name" value="TRANS-ACONITATE 2-METHYLTRANSFERASE"/>
    <property type="match status" value="1"/>
</dbReference>
<gene>
    <name evidence="4" type="ORF">HNQ39_000538</name>
</gene>
<evidence type="ECO:0000256" key="2">
    <source>
        <dbReference type="ARBA" id="ARBA00022679"/>
    </source>
</evidence>
<dbReference type="CDD" id="cd02440">
    <property type="entry name" value="AdoMet_MTases"/>
    <property type="match status" value="1"/>
</dbReference>
<keyword evidence="5" id="KW-1185">Reference proteome</keyword>
<dbReference type="Pfam" id="PF13649">
    <property type="entry name" value="Methyltransf_25"/>
    <property type="match status" value="1"/>
</dbReference>
<evidence type="ECO:0000259" key="3">
    <source>
        <dbReference type="Pfam" id="PF13649"/>
    </source>
</evidence>
<reference evidence="4 5" key="1">
    <citation type="submission" date="2020-08" db="EMBL/GenBank/DDBJ databases">
        <title>Genomic Encyclopedia of Type Strains, Phase IV (KMG-IV): sequencing the most valuable type-strain genomes for metagenomic binning, comparative biology and taxonomic classification.</title>
        <authorList>
            <person name="Goeker M."/>
        </authorList>
    </citation>
    <scope>NUCLEOTIDE SEQUENCE [LARGE SCALE GENOMIC DNA]</scope>
    <source>
        <strain evidence="4 5">DSM 23562</strain>
    </source>
</reference>
<dbReference type="EMBL" id="JACHGW010000001">
    <property type="protein sequence ID" value="MBB6048776.1"/>
    <property type="molecule type" value="Genomic_DNA"/>
</dbReference>
<dbReference type="Proteomes" id="UP000520814">
    <property type="component" value="Unassembled WGS sequence"/>
</dbReference>
<keyword evidence="1 4" id="KW-0489">Methyltransferase</keyword>
<dbReference type="InterPro" id="IPR029063">
    <property type="entry name" value="SAM-dependent_MTases_sf"/>
</dbReference>
<dbReference type="PANTHER" id="PTHR43861">
    <property type="entry name" value="TRANS-ACONITATE 2-METHYLTRANSFERASE-RELATED"/>
    <property type="match status" value="1"/>
</dbReference>
<dbReference type="GO" id="GO:0032259">
    <property type="term" value="P:methylation"/>
    <property type="evidence" value="ECO:0007669"/>
    <property type="project" value="UniProtKB-KW"/>
</dbReference>
<dbReference type="SUPFAM" id="SSF53335">
    <property type="entry name" value="S-adenosyl-L-methionine-dependent methyltransferases"/>
    <property type="match status" value="1"/>
</dbReference>
<keyword evidence="2 4" id="KW-0808">Transferase</keyword>
<proteinExistence type="predicted"/>
<dbReference type="Gene3D" id="3.40.50.150">
    <property type="entry name" value="Vaccinia Virus protein VP39"/>
    <property type="match status" value="1"/>
</dbReference>